<dbReference type="RefSeq" id="WP_085213108.1">
    <property type="nucleotide sequence ID" value="NZ_FXAM01000001.1"/>
</dbReference>
<dbReference type="Proteomes" id="UP000192923">
    <property type="component" value="Unassembled WGS sequence"/>
</dbReference>
<protein>
    <recommendedName>
        <fullName evidence="4">PBP domain-containing protein</fullName>
    </recommendedName>
</protein>
<evidence type="ECO:0000313" key="2">
    <source>
        <dbReference type="EMBL" id="SMF95138.1"/>
    </source>
</evidence>
<proteinExistence type="predicted"/>
<dbReference type="OrthoDB" id="5559748at2"/>
<evidence type="ECO:0000256" key="1">
    <source>
        <dbReference type="SAM" id="SignalP"/>
    </source>
</evidence>
<organism evidence="2 3">
    <name type="scientific">Methylomagnum ishizawai</name>
    <dbReference type="NCBI Taxonomy" id="1760988"/>
    <lineage>
        <taxon>Bacteria</taxon>
        <taxon>Pseudomonadati</taxon>
        <taxon>Pseudomonadota</taxon>
        <taxon>Gammaproteobacteria</taxon>
        <taxon>Methylococcales</taxon>
        <taxon>Methylococcaceae</taxon>
        <taxon>Methylomagnum</taxon>
    </lineage>
</organism>
<name>A0A1Y6CWV2_9GAMM</name>
<keyword evidence="3" id="KW-1185">Reference proteome</keyword>
<feature type="chain" id="PRO_5012848248" description="PBP domain-containing protein" evidence="1">
    <location>
        <begin position="26"/>
        <end position="542"/>
    </location>
</feature>
<gene>
    <name evidence="2" type="ORF">SAMN02949497_2484</name>
</gene>
<dbReference type="EMBL" id="FXAM01000001">
    <property type="protein sequence ID" value="SMF95138.1"/>
    <property type="molecule type" value="Genomic_DNA"/>
</dbReference>
<accession>A0A1Y6CWV2</accession>
<dbReference type="AlphaFoldDB" id="A0A1Y6CWV2"/>
<evidence type="ECO:0000313" key="3">
    <source>
        <dbReference type="Proteomes" id="UP000192923"/>
    </source>
</evidence>
<evidence type="ECO:0008006" key="4">
    <source>
        <dbReference type="Google" id="ProtNLM"/>
    </source>
</evidence>
<reference evidence="2 3" key="1">
    <citation type="submission" date="2016-12" db="EMBL/GenBank/DDBJ databases">
        <authorList>
            <person name="Song W.-J."/>
            <person name="Kurnit D.M."/>
        </authorList>
    </citation>
    <scope>NUCLEOTIDE SEQUENCE [LARGE SCALE GENOMIC DNA]</scope>
    <source>
        <strain evidence="2 3">175</strain>
    </source>
</reference>
<sequence>MKQSNGLKQSAAAVGLWVGAQSALALPPTTPLPDAAHTIYLAGGAAQDPALDKLIADNLAASGTLDIYYDNGNPNGSKYRAYFFTTNTSKVPGLSSASVNVLIYKRSNGGAGYGVIPLIQDPPPTVKQLDFTPANSWTFDATNNRYVVSGTQTGQYADAGITGVNPSILTGGNYPQPSGTGVGDVFSTTETVPSEVSARLAVTPAGGLTYGLAVTKDFYKVLQAAQIYSGTLPSTTPLGSYNQAARIPTLTRQFAASLIAGKIKSWDSVVVFNSAGVGKTLPEIASANGITLPTQVGSGSSAVSPVSMGNRNKGAAVGAAFSAKLLNYPTLASAFPPASQPTLLNPLALPYVTQAPGASQQEQVLLDWQNGTNVSGLNPPAVSGGTPPKRWGVAEQSTDWNPSYAKDYRYVRIDSYAPTLANIHIGGYPLWAEQTLQWRKTYTGATATFTGLIPTGDKLLILKKLAAVLGSPSAAAQVNAQLGSVIGATGLFGVSTDSSVKTLSAAFDPNNPIIPYTHVNGALNDWLLPVVNGGKLGTVKLP</sequence>
<feature type="signal peptide" evidence="1">
    <location>
        <begin position="1"/>
        <end position="25"/>
    </location>
</feature>
<keyword evidence="1" id="KW-0732">Signal</keyword>